<dbReference type="Gene3D" id="3.90.730.10">
    <property type="entry name" value="Ribonuclease T2-like"/>
    <property type="match status" value="1"/>
</dbReference>
<accession>A0A252AEQ9</accession>
<comment type="similarity">
    <text evidence="1 2">Belongs to the RNase T2 family.</text>
</comment>
<dbReference type="PROSITE" id="PS51257">
    <property type="entry name" value="PROKAR_LIPOPROTEIN"/>
    <property type="match status" value="1"/>
</dbReference>
<reference evidence="5" key="1">
    <citation type="submission" date="2014-06" db="EMBL/GenBank/DDBJ databases">
        <authorList>
            <person name="Winans N.J."/>
            <person name="Newell P.D."/>
            <person name="Douglas A.E."/>
        </authorList>
    </citation>
    <scope>NUCLEOTIDE SEQUENCE [LARGE SCALE GENOMIC DNA]</scope>
</reference>
<sequence length="263" mass="28859">MRAASLFLSSLFAACAFLSACTQQPPQPARPSHSSPSLVVPQHADFGHYTLALTWQPGFCSGPEGTTCRADQPAIPLIGLHGLWASRPSDLIKAQLPVTTWWRKGCGIYEAEDAAPTLTLSPALSHRLSEVVAHTHSDLVSHEYAKHVHCFAIDGEQFFTTATNLRDRFADLPSARYLTSLEGHEVEKQDLVTHITADTGALPERGVQFQCNKNASGQTVLAQIWFTLKPNALFAFPKADAFLSSPQMQDNCPARFLVPRWTH</sequence>
<dbReference type="PANTHER" id="PTHR11240:SF22">
    <property type="entry name" value="RIBONUCLEASE T2"/>
    <property type="match status" value="1"/>
</dbReference>
<dbReference type="RefSeq" id="WP_086660233.1">
    <property type="nucleotide sequence ID" value="NZ_JBJJWX010000020.1"/>
</dbReference>
<dbReference type="PANTHER" id="PTHR11240">
    <property type="entry name" value="RIBONUCLEASE T2"/>
    <property type="match status" value="1"/>
</dbReference>
<dbReference type="SUPFAM" id="SSF55895">
    <property type="entry name" value="Ribonuclease Rh-like"/>
    <property type="match status" value="1"/>
</dbReference>
<comment type="caution">
    <text evidence="4">The sequence shown here is derived from an EMBL/GenBank/DDBJ whole genome shotgun (WGS) entry which is preliminary data.</text>
</comment>
<dbReference type="Pfam" id="PF00445">
    <property type="entry name" value="Ribonuclease_T2"/>
    <property type="match status" value="1"/>
</dbReference>
<dbReference type="AlphaFoldDB" id="A0A252AEQ9"/>
<dbReference type="GO" id="GO:0033897">
    <property type="term" value="F:ribonuclease T2 activity"/>
    <property type="evidence" value="ECO:0007669"/>
    <property type="project" value="InterPro"/>
</dbReference>
<feature type="signal peptide" evidence="3">
    <location>
        <begin position="1"/>
        <end position="20"/>
    </location>
</feature>
<gene>
    <name evidence="4" type="ORF">HK17_02830</name>
</gene>
<dbReference type="EMBL" id="JOPA01000124">
    <property type="protein sequence ID" value="OUI88097.1"/>
    <property type="molecule type" value="Genomic_DNA"/>
</dbReference>
<organism evidence="4 5">
    <name type="scientific">Acetobacter indonesiensis</name>
    <dbReference type="NCBI Taxonomy" id="104101"/>
    <lineage>
        <taxon>Bacteria</taxon>
        <taxon>Pseudomonadati</taxon>
        <taxon>Pseudomonadota</taxon>
        <taxon>Alphaproteobacteria</taxon>
        <taxon>Acetobacterales</taxon>
        <taxon>Acetobacteraceae</taxon>
        <taxon>Acetobacter</taxon>
    </lineage>
</organism>
<dbReference type="InterPro" id="IPR036430">
    <property type="entry name" value="RNase_T2-like_sf"/>
</dbReference>
<name>A0A252AEQ9_9PROT</name>
<dbReference type="GO" id="GO:0006401">
    <property type="term" value="P:RNA catabolic process"/>
    <property type="evidence" value="ECO:0007669"/>
    <property type="project" value="TreeGrafter"/>
</dbReference>
<dbReference type="InterPro" id="IPR001568">
    <property type="entry name" value="RNase_T2-like"/>
</dbReference>
<evidence type="ECO:0000313" key="5">
    <source>
        <dbReference type="Proteomes" id="UP000194641"/>
    </source>
</evidence>
<protein>
    <submittedName>
        <fullName evidence="4">Ribonuclease I</fullName>
    </submittedName>
</protein>
<proteinExistence type="inferred from homology"/>
<evidence type="ECO:0000313" key="4">
    <source>
        <dbReference type="EMBL" id="OUI88097.1"/>
    </source>
</evidence>
<dbReference type="Proteomes" id="UP000194641">
    <property type="component" value="Unassembled WGS sequence"/>
</dbReference>
<keyword evidence="3" id="KW-0732">Signal</keyword>
<dbReference type="GO" id="GO:0003723">
    <property type="term" value="F:RNA binding"/>
    <property type="evidence" value="ECO:0007669"/>
    <property type="project" value="InterPro"/>
</dbReference>
<evidence type="ECO:0000256" key="3">
    <source>
        <dbReference type="SAM" id="SignalP"/>
    </source>
</evidence>
<evidence type="ECO:0000256" key="1">
    <source>
        <dbReference type="ARBA" id="ARBA00007469"/>
    </source>
</evidence>
<evidence type="ECO:0000256" key="2">
    <source>
        <dbReference type="RuleBase" id="RU004328"/>
    </source>
</evidence>
<feature type="chain" id="PRO_5012603435" evidence="3">
    <location>
        <begin position="21"/>
        <end position="263"/>
    </location>
</feature>